<evidence type="ECO:0000313" key="2">
    <source>
        <dbReference type="EMBL" id="GBP33853.1"/>
    </source>
</evidence>
<accession>A0A4C1V4V4</accession>
<dbReference type="EMBL" id="BGZK01000280">
    <property type="protein sequence ID" value="GBP33853.1"/>
    <property type="molecule type" value="Genomic_DNA"/>
</dbReference>
<protein>
    <submittedName>
        <fullName evidence="2">Uncharacterized protein</fullName>
    </submittedName>
</protein>
<evidence type="ECO:0000313" key="3">
    <source>
        <dbReference type="Proteomes" id="UP000299102"/>
    </source>
</evidence>
<proteinExistence type="predicted"/>
<keyword evidence="3" id="KW-1185">Reference proteome</keyword>
<dbReference type="Proteomes" id="UP000299102">
    <property type="component" value="Unassembled WGS sequence"/>
</dbReference>
<feature type="region of interest" description="Disordered" evidence="1">
    <location>
        <begin position="1"/>
        <end position="150"/>
    </location>
</feature>
<evidence type="ECO:0000256" key="1">
    <source>
        <dbReference type="SAM" id="MobiDB-lite"/>
    </source>
</evidence>
<organism evidence="2 3">
    <name type="scientific">Eumeta variegata</name>
    <name type="common">Bagworm moth</name>
    <name type="synonym">Eumeta japonica</name>
    <dbReference type="NCBI Taxonomy" id="151549"/>
    <lineage>
        <taxon>Eukaryota</taxon>
        <taxon>Metazoa</taxon>
        <taxon>Ecdysozoa</taxon>
        <taxon>Arthropoda</taxon>
        <taxon>Hexapoda</taxon>
        <taxon>Insecta</taxon>
        <taxon>Pterygota</taxon>
        <taxon>Neoptera</taxon>
        <taxon>Endopterygota</taxon>
        <taxon>Lepidoptera</taxon>
        <taxon>Glossata</taxon>
        <taxon>Ditrysia</taxon>
        <taxon>Tineoidea</taxon>
        <taxon>Psychidae</taxon>
        <taxon>Oiketicinae</taxon>
        <taxon>Eumeta</taxon>
    </lineage>
</organism>
<feature type="compositionally biased region" description="Basic and acidic residues" evidence="1">
    <location>
        <begin position="61"/>
        <end position="74"/>
    </location>
</feature>
<dbReference type="OrthoDB" id="7251706at2759"/>
<gene>
    <name evidence="2" type="ORF">EVAR_20964_1</name>
</gene>
<feature type="compositionally biased region" description="Basic and acidic residues" evidence="1">
    <location>
        <begin position="1"/>
        <end position="14"/>
    </location>
</feature>
<dbReference type="AlphaFoldDB" id="A0A4C1V4V4"/>
<reference evidence="2 3" key="1">
    <citation type="journal article" date="2019" name="Commun. Biol.">
        <title>The bagworm genome reveals a unique fibroin gene that provides high tensile strength.</title>
        <authorList>
            <person name="Kono N."/>
            <person name="Nakamura H."/>
            <person name="Ohtoshi R."/>
            <person name="Tomita M."/>
            <person name="Numata K."/>
            <person name="Arakawa K."/>
        </authorList>
    </citation>
    <scope>NUCLEOTIDE SEQUENCE [LARGE SCALE GENOMIC DNA]</scope>
</reference>
<feature type="compositionally biased region" description="Polar residues" evidence="1">
    <location>
        <begin position="75"/>
        <end position="88"/>
    </location>
</feature>
<name>A0A4C1V4V4_EUMVA</name>
<sequence>MSEGEQRVAEERPAPQRAPGRRRDSAASSPDLHHRRSRVSPAMATEIKQALDDTIAENETAEYRGWRETDREKNTLQSKTPVTKQISSNKRRQSSEESSPLPSVKLISPQPIPAADRPDGSAELNNSEVIKKRSQWSNEDGAGALSRCESRSSRVTRIVRQIFCCGARFDSNSDDDVSVDKGGM</sequence>
<comment type="caution">
    <text evidence="2">The sequence shown here is derived from an EMBL/GenBank/DDBJ whole genome shotgun (WGS) entry which is preliminary data.</text>
</comment>